<proteinExistence type="predicted"/>
<protein>
    <submittedName>
        <fullName evidence="2">Uncharacterized protein</fullName>
    </submittedName>
</protein>
<feature type="region of interest" description="Disordered" evidence="1">
    <location>
        <begin position="54"/>
        <end position="113"/>
    </location>
</feature>
<dbReference type="OrthoDB" id="428895at2759"/>
<dbReference type="Proteomes" id="UP000824540">
    <property type="component" value="Unassembled WGS sequence"/>
</dbReference>
<dbReference type="EMBL" id="JAFBMS010000132">
    <property type="protein sequence ID" value="KAG9334983.1"/>
    <property type="molecule type" value="Genomic_DNA"/>
</dbReference>
<reference evidence="2" key="1">
    <citation type="thesis" date="2021" institute="BYU ScholarsArchive" country="Provo, UT, USA">
        <title>Applications of and Algorithms for Genome Assembly and Genomic Analyses with an Emphasis on Marine Teleosts.</title>
        <authorList>
            <person name="Pickett B.D."/>
        </authorList>
    </citation>
    <scope>NUCLEOTIDE SEQUENCE</scope>
    <source>
        <strain evidence="2">HI-2016</strain>
    </source>
</reference>
<feature type="region of interest" description="Disordered" evidence="1">
    <location>
        <begin position="217"/>
        <end position="256"/>
    </location>
</feature>
<comment type="caution">
    <text evidence="2">The sequence shown here is derived from an EMBL/GenBank/DDBJ whole genome shotgun (WGS) entry which is preliminary data.</text>
</comment>
<accession>A0A8T2N442</accession>
<evidence type="ECO:0000256" key="1">
    <source>
        <dbReference type="SAM" id="MobiDB-lite"/>
    </source>
</evidence>
<name>A0A8T2N442_9TELE</name>
<dbReference type="AlphaFoldDB" id="A0A8T2N442"/>
<evidence type="ECO:0000313" key="2">
    <source>
        <dbReference type="EMBL" id="KAG9334983.1"/>
    </source>
</evidence>
<keyword evidence="3" id="KW-1185">Reference proteome</keyword>
<sequence length="416" mass="46102">MPRLIAMPVVPPSLYNRPPLPLGAYLPRSSRTFGELLYSVRLFNLLHGWGTAAGEPSRAARMRRSSQKSSPGRTPGISHGRSQPRGTEESDFIQSATSQSEEEPPSGLEDSGSTLIKQTQGLGLASIPVCERTVTAETERHASVFCLARYPIVQSVISVELLIFSPSYKLMEASSFVSSLRAVRSWGKHHAALMVENEVLKVQLKKYVGAVQMLKREGSQGTDAQRGPASPGRTPGKGGEGKQRPVRSPGWLSERKDQPSLTLTFSRCAKERQAQRNDSFVGSCVWREKRSPSLPHPPPPHPLPHTMPGGNMALKAIQISCNVVISVSRWGCGQQPLVLLHVLISHRHRYAYHRQRERSYSSGNRCLSFHRYQTHLRRAVFAYLCAYADTNQPMIFSMQLTAEANHIIVVRAPSLD</sequence>
<evidence type="ECO:0000313" key="3">
    <source>
        <dbReference type="Proteomes" id="UP000824540"/>
    </source>
</evidence>
<organism evidence="2 3">
    <name type="scientific">Albula glossodonta</name>
    <name type="common">roundjaw bonefish</name>
    <dbReference type="NCBI Taxonomy" id="121402"/>
    <lineage>
        <taxon>Eukaryota</taxon>
        <taxon>Metazoa</taxon>
        <taxon>Chordata</taxon>
        <taxon>Craniata</taxon>
        <taxon>Vertebrata</taxon>
        <taxon>Euteleostomi</taxon>
        <taxon>Actinopterygii</taxon>
        <taxon>Neopterygii</taxon>
        <taxon>Teleostei</taxon>
        <taxon>Albuliformes</taxon>
        <taxon>Albulidae</taxon>
        <taxon>Albula</taxon>
    </lineage>
</organism>
<gene>
    <name evidence="2" type="ORF">JZ751_006206</name>
</gene>